<dbReference type="AlphaFoldDB" id="A0A1G8CN39"/>
<dbReference type="RefSeq" id="WP_090406313.1">
    <property type="nucleotide sequence ID" value="NZ_FNDQ01000004.1"/>
</dbReference>
<protein>
    <submittedName>
        <fullName evidence="1">Uncharacterized protein</fullName>
    </submittedName>
</protein>
<keyword evidence="2" id="KW-1185">Reference proteome</keyword>
<reference evidence="2" key="1">
    <citation type="submission" date="2016-10" db="EMBL/GenBank/DDBJ databases">
        <authorList>
            <person name="Varghese N."/>
            <person name="Submissions S."/>
        </authorList>
    </citation>
    <scope>NUCLEOTIDE SEQUENCE [LARGE SCALE GENOMIC DNA]</scope>
    <source>
        <strain evidence="2">DSM 23313</strain>
    </source>
</reference>
<evidence type="ECO:0000313" key="1">
    <source>
        <dbReference type="EMBL" id="SDH46719.1"/>
    </source>
</evidence>
<accession>A0A1G8CN39</accession>
<dbReference type="PROSITE" id="PS51257">
    <property type="entry name" value="PROKAR_LIPOPROTEIN"/>
    <property type="match status" value="1"/>
</dbReference>
<dbReference type="EMBL" id="FNDQ01000004">
    <property type="protein sequence ID" value="SDH46719.1"/>
    <property type="molecule type" value="Genomic_DNA"/>
</dbReference>
<gene>
    <name evidence="1" type="ORF">SAMN05421818_104129</name>
</gene>
<evidence type="ECO:0000313" key="2">
    <source>
        <dbReference type="Proteomes" id="UP000243588"/>
    </source>
</evidence>
<dbReference type="Proteomes" id="UP000243588">
    <property type="component" value="Unassembled WGS sequence"/>
</dbReference>
<organism evidence="1 2">
    <name type="scientific">Myroides phaeus</name>
    <dbReference type="NCBI Taxonomy" id="702745"/>
    <lineage>
        <taxon>Bacteria</taxon>
        <taxon>Pseudomonadati</taxon>
        <taxon>Bacteroidota</taxon>
        <taxon>Flavobacteriia</taxon>
        <taxon>Flavobacteriales</taxon>
        <taxon>Flavobacteriaceae</taxon>
        <taxon>Myroides</taxon>
    </lineage>
</organism>
<proteinExistence type="predicted"/>
<sequence>MKKVLFSYFLIGSVLIASCSDDKERKDQEKADKEAQLDLKIKEADRLFKKYGWENDPEIDRNSKEFREEYEEMDLKQLEGFLKQMKEGVIYNDTIVNQIEGV</sequence>
<name>A0A1G8CN39_9FLAO</name>